<dbReference type="PROSITE" id="PS00166">
    <property type="entry name" value="ENOYL_COA_HYDRATASE"/>
    <property type="match status" value="1"/>
</dbReference>
<gene>
    <name evidence="3" type="ORF">FSW04_02140</name>
</gene>
<keyword evidence="3" id="KW-0456">Lyase</keyword>
<dbReference type="EMBL" id="CP042430">
    <property type="protein sequence ID" value="QEC46495.1"/>
    <property type="molecule type" value="Genomic_DNA"/>
</dbReference>
<dbReference type="CDD" id="cd06558">
    <property type="entry name" value="crotonase-like"/>
    <property type="match status" value="1"/>
</dbReference>
<dbReference type="AlphaFoldDB" id="A0A5B8U0Z0"/>
<evidence type="ECO:0000313" key="3">
    <source>
        <dbReference type="EMBL" id="QEC46495.1"/>
    </source>
</evidence>
<dbReference type="GO" id="GO:0004300">
    <property type="term" value="F:enoyl-CoA hydratase activity"/>
    <property type="evidence" value="ECO:0007669"/>
    <property type="project" value="UniProtKB-EC"/>
</dbReference>
<name>A0A5B8U0Z0_9ACTN</name>
<protein>
    <submittedName>
        <fullName evidence="3">Enoyl-CoA hydratase</fullName>
        <ecNumber evidence="3">4.2.1.17</ecNumber>
    </submittedName>
</protein>
<dbReference type="Pfam" id="PF00378">
    <property type="entry name" value="ECH_1"/>
    <property type="match status" value="1"/>
</dbReference>
<dbReference type="Proteomes" id="UP000321805">
    <property type="component" value="Chromosome"/>
</dbReference>
<organism evidence="3 4">
    <name type="scientific">Baekduia soli</name>
    <dbReference type="NCBI Taxonomy" id="496014"/>
    <lineage>
        <taxon>Bacteria</taxon>
        <taxon>Bacillati</taxon>
        <taxon>Actinomycetota</taxon>
        <taxon>Thermoleophilia</taxon>
        <taxon>Solirubrobacterales</taxon>
        <taxon>Baekduiaceae</taxon>
        <taxon>Baekduia</taxon>
    </lineage>
</organism>
<dbReference type="InterPro" id="IPR018376">
    <property type="entry name" value="Enoyl-CoA_hyd/isom_CS"/>
</dbReference>
<sequence length="299" mass="31202">MERRRRSDRHAAGHPALRAPARVVTLRTGSELLGLEVDGGVATLTLNRPAARNALNMEVKAALARVLAELPRHPEVRALVLTGSGPAFSAGGDVKEFDPSRTGDQVLARHRWLLQSVYLPLVRLGLPTVAAVNGLAFGAGVSLMLSCDIAIASEDATFSLAFSRMGLVPDCGALWLLPRAVGPRRARELLLTARRFGAAEALELGLVERVVPAGELTGAAAELGAALARGPRGALAMTKRLLEQTGPVGYAEALEIEAQAVAVAMASAEHAEALDAFLGKRDADFAGLPSVEPVVPAGS</sequence>
<dbReference type="InterPro" id="IPR051683">
    <property type="entry name" value="Enoyl-CoA_Hydratase/Isomerase"/>
</dbReference>
<proteinExistence type="inferred from homology"/>
<accession>A0A5B8U0Z0</accession>
<dbReference type="EC" id="4.2.1.17" evidence="3"/>
<dbReference type="InterPro" id="IPR001753">
    <property type="entry name" value="Enoyl-CoA_hydra/iso"/>
</dbReference>
<comment type="similarity">
    <text evidence="1 2">Belongs to the enoyl-CoA hydratase/isomerase family.</text>
</comment>
<dbReference type="SUPFAM" id="SSF52096">
    <property type="entry name" value="ClpP/crotonase"/>
    <property type="match status" value="1"/>
</dbReference>
<evidence type="ECO:0000313" key="4">
    <source>
        <dbReference type="Proteomes" id="UP000321805"/>
    </source>
</evidence>
<keyword evidence="4" id="KW-1185">Reference proteome</keyword>
<dbReference type="Gene3D" id="1.10.12.10">
    <property type="entry name" value="Lyase 2-enoyl-coa Hydratase, Chain A, domain 2"/>
    <property type="match status" value="1"/>
</dbReference>
<dbReference type="KEGG" id="bsol:FSW04_02140"/>
<dbReference type="PANTHER" id="PTHR42964:SF1">
    <property type="entry name" value="POLYKETIDE BIOSYNTHESIS ENOYL-COA HYDRATASE PKSH-RELATED"/>
    <property type="match status" value="1"/>
</dbReference>
<dbReference type="OrthoDB" id="9777711at2"/>
<evidence type="ECO:0000256" key="2">
    <source>
        <dbReference type="RuleBase" id="RU003707"/>
    </source>
</evidence>
<dbReference type="PANTHER" id="PTHR42964">
    <property type="entry name" value="ENOYL-COA HYDRATASE"/>
    <property type="match status" value="1"/>
</dbReference>
<dbReference type="Gene3D" id="3.90.226.10">
    <property type="entry name" value="2-enoyl-CoA Hydratase, Chain A, domain 1"/>
    <property type="match status" value="1"/>
</dbReference>
<dbReference type="InterPro" id="IPR014748">
    <property type="entry name" value="Enoyl-CoA_hydra_C"/>
</dbReference>
<reference evidence="3 4" key="1">
    <citation type="journal article" date="2018" name="J. Microbiol.">
        <title>Baekduia soli gen. nov., sp. nov., a novel bacterium isolated from the soil of Baekdu Mountain and proposal of a novel family name, Baekduiaceae fam. nov.</title>
        <authorList>
            <person name="An D.S."/>
            <person name="Siddiqi M.Z."/>
            <person name="Kim K.H."/>
            <person name="Yu H.S."/>
            <person name="Im W.T."/>
        </authorList>
    </citation>
    <scope>NUCLEOTIDE SEQUENCE [LARGE SCALE GENOMIC DNA]</scope>
    <source>
        <strain evidence="3 4">BR7-21</strain>
    </source>
</reference>
<dbReference type="InterPro" id="IPR029045">
    <property type="entry name" value="ClpP/crotonase-like_dom_sf"/>
</dbReference>
<evidence type="ECO:0000256" key="1">
    <source>
        <dbReference type="ARBA" id="ARBA00005254"/>
    </source>
</evidence>